<dbReference type="Proteomes" id="UP000007360">
    <property type="component" value="Unassembled WGS sequence"/>
</dbReference>
<evidence type="ECO:0000313" key="7">
    <source>
        <dbReference type="EMBL" id="EKF86679.1"/>
    </source>
</evidence>
<comment type="caution">
    <text evidence="7">The sequence shown here is derived from an EMBL/GenBank/DDBJ whole genome shotgun (WGS) entry which is preliminary data.</text>
</comment>
<evidence type="ECO:0000256" key="6">
    <source>
        <dbReference type="SAM" id="Phobius"/>
    </source>
</evidence>
<keyword evidence="5 6" id="KW-0472">Membrane</keyword>
<proteinExistence type="predicted"/>
<gene>
    <name evidence="7" type="ORF">A994_00295</name>
</gene>
<keyword evidence="2" id="KW-1003">Cell membrane</keyword>
<evidence type="ECO:0000313" key="8">
    <source>
        <dbReference type="Proteomes" id="UP000007360"/>
    </source>
</evidence>
<name>K2RE95_METFP</name>
<feature type="transmembrane region" description="Helical" evidence="6">
    <location>
        <begin position="66"/>
        <end position="85"/>
    </location>
</feature>
<dbReference type="NCBIfam" id="NF009254">
    <property type="entry name" value="PRK12612.1-2"/>
    <property type="match status" value="1"/>
</dbReference>
<dbReference type="AlphaFoldDB" id="K2RE95"/>
<organism evidence="7 8">
    <name type="scientific">Methanobacterium formicicum (strain DSM 3637 / PP1)</name>
    <dbReference type="NCBI Taxonomy" id="1204725"/>
    <lineage>
        <taxon>Archaea</taxon>
        <taxon>Methanobacteriati</taxon>
        <taxon>Methanobacteriota</taxon>
        <taxon>Methanomada group</taxon>
        <taxon>Methanobacteria</taxon>
        <taxon>Methanobacteriales</taxon>
        <taxon>Methanobacteriaceae</taxon>
        <taxon>Methanobacterium</taxon>
    </lineage>
</organism>
<accession>K2RE95</accession>
<evidence type="ECO:0000256" key="1">
    <source>
        <dbReference type="ARBA" id="ARBA00004651"/>
    </source>
</evidence>
<dbReference type="OrthoDB" id="70626at2157"/>
<dbReference type="EMBL" id="AMPO01000001">
    <property type="protein sequence ID" value="EKF86679.1"/>
    <property type="molecule type" value="Genomic_DNA"/>
</dbReference>
<dbReference type="InterPro" id="IPR007208">
    <property type="entry name" value="MrpF/PhaF-like"/>
</dbReference>
<dbReference type="Pfam" id="PF04066">
    <property type="entry name" value="MrpF_PhaF"/>
    <property type="match status" value="1"/>
</dbReference>
<evidence type="ECO:0000256" key="2">
    <source>
        <dbReference type="ARBA" id="ARBA00022475"/>
    </source>
</evidence>
<dbReference type="GO" id="GO:0015075">
    <property type="term" value="F:monoatomic ion transmembrane transporter activity"/>
    <property type="evidence" value="ECO:0007669"/>
    <property type="project" value="InterPro"/>
</dbReference>
<evidence type="ECO:0000256" key="3">
    <source>
        <dbReference type="ARBA" id="ARBA00022692"/>
    </source>
</evidence>
<keyword evidence="8" id="KW-1185">Reference proteome</keyword>
<keyword evidence="3 6" id="KW-0812">Transmembrane</keyword>
<keyword evidence="4 6" id="KW-1133">Transmembrane helix</keyword>
<reference evidence="7 8" key="1">
    <citation type="journal article" date="2012" name="J. Bacteriol.">
        <title>Draft genome sequence of Methanobacterium formicicum DSM 3637, an archaebacterium isolated from the methane producer amoeba Pelomyxa palustris.</title>
        <authorList>
            <person name="Gutierrez G."/>
        </authorList>
    </citation>
    <scope>NUCLEOTIDE SEQUENCE [LARGE SCALE GENOMIC DNA]</scope>
    <source>
        <strain evidence="8">DSM 3637 / PP1</strain>
    </source>
</reference>
<evidence type="ECO:0000256" key="5">
    <source>
        <dbReference type="ARBA" id="ARBA00023136"/>
    </source>
</evidence>
<protein>
    <submittedName>
        <fullName evidence="7">Monovalent cation/H+ antiporter subunit F</fullName>
    </submittedName>
</protein>
<evidence type="ECO:0000256" key="4">
    <source>
        <dbReference type="ARBA" id="ARBA00022989"/>
    </source>
</evidence>
<feature type="transmembrane region" description="Helical" evidence="6">
    <location>
        <begin position="33"/>
        <end position="54"/>
    </location>
</feature>
<dbReference type="PATRIC" id="fig|1204725.3.peg.58"/>
<dbReference type="RefSeq" id="WP_004029235.1">
    <property type="nucleotide sequence ID" value="NZ_AMPO01000001.1"/>
</dbReference>
<sequence>MSMSILTISEYVLLAALAIYALASVRIATRKTIGMGLVGISGLSIAVAVILILVKNLYGIAFSADIATALVLLGPVGTIAFARVLRGYSNG</sequence>
<comment type="subcellular location">
    <subcellularLocation>
        <location evidence="1">Cell membrane</location>
        <topology evidence="1">Multi-pass membrane protein</topology>
    </subcellularLocation>
</comment>
<dbReference type="GO" id="GO:0005886">
    <property type="term" value="C:plasma membrane"/>
    <property type="evidence" value="ECO:0007669"/>
    <property type="project" value="UniProtKB-SubCell"/>
</dbReference>